<keyword evidence="3" id="KW-1185">Reference proteome</keyword>
<dbReference type="AlphaFoldDB" id="A0A7W7CK21"/>
<sequence length="221" mass="22603">MRVVIAGGHGQIALKLEALLSARGDSAAGLIRNPEHAADLRAIGAEPVELDLESATVAQVVAALAGADAVVFAAGAGGKAASDGSDRKDNVDRGAAALLADAAERAGVRRYLMISSYGADVAPRDGYSESFAAYLRAKGEADADLSRRDLDWTILRPVTLTNDEPAGVVTLAERVEPTKIPRADVAAVLLALLDTPGTARLTIELTGGGTPVAEAVAKIAQ</sequence>
<accession>A0A7W7CK21</accession>
<protein>
    <submittedName>
        <fullName evidence="2">Uncharacterized protein YbjT (DUF2867 family)</fullName>
    </submittedName>
</protein>
<name>A0A7W7CK21_9PSEU</name>
<reference evidence="2 3" key="1">
    <citation type="submission" date="2020-08" db="EMBL/GenBank/DDBJ databases">
        <title>Sequencing the genomes of 1000 actinobacteria strains.</title>
        <authorList>
            <person name="Klenk H.-P."/>
        </authorList>
    </citation>
    <scope>NUCLEOTIDE SEQUENCE [LARGE SCALE GENOMIC DNA]</scope>
    <source>
        <strain evidence="2 3">DSM 44230</strain>
    </source>
</reference>
<organism evidence="2 3">
    <name type="scientific">Crossiella cryophila</name>
    <dbReference type="NCBI Taxonomy" id="43355"/>
    <lineage>
        <taxon>Bacteria</taxon>
        <taxon>Bacillati</taxon>
        <taxon>Actinomycetota</taxon>
        <taxon>Actinomycetes</taxon>
        <taxon>Pseudonocardiales</taxon>
        <taxon>Pseudonocardiaceae</taxon>
        <taxon>Crossiella</taxon>
    </lineage>
</organism>
<comment type="caution">
    <text evidence="2">The sequence shown here is derived from an EMBL/GenBank/DDBJ whole genome shotgun (WGS) entry which is preliminary data.</text>
</comment>
<dbReference type="PANTHER" id="PTHR15020">
    <property type="entry name" value="FLAVIN REDUCTASE-RELATED"/>
    <property type="match status" value="1"/>
</dbReference>
<dbReference type="Gene3D" id="3.40.50.720">
    <property type="entry name" value="NAD(P)-binding Rossmann-like Domain"/>
    <property type="match status" value="1"/>
</dbReference>
<gene>
    <name evidence="2" type="ORF">HNR67_007316</name>
</gene>
<dbReference type="InterPro" id="IPR016040">
    <property type="entry name" value="NAD(P)-bd_dom"/>
</dbReference>
<dbReference type="RefSeq" id="WP_185007599.1">
    <property type="nucleotide sequence ID" value="NZ_BAAAUI010000045.1"/>
</dbReference>
<proteinExistence type="predicted"/>
<feature type="domain" description="NAD(P)-binding" evidence="1">
    <location>
        <begin position="7"/>
        <end position="196"/>
    </location>
</feature>
<dbReference type="PANTHER" id="PTHR15020:SF50">
    <property type="entry name" value="UPF0659 PROTEIN YMR090W"/>
    <property type="match status" value="1"/>
</dbReference>
<dbReference type="SUPFAM" id="SSF51735">
    <property type="entry name" value="NAD(P)-binding Rossmann-fold domains"/>
    <property type="match status" value="1"/>
</dbReference>
<dbReference type="InterPro" id="IPR036291">
    <property type="entry name" value="NAD(P)-bd_dom_sf"/>
</dbReference>
<dbReference type="EMBL" id="JACHMH010000001">
    <property type="protein sequence ID" value="MBB4681198.1"/>
    <property type="molecule type" value="Genomic_DNA"/>
</dbReference>
<evidence type="ECO:0000313" key="2">
    <source>
        <dbReference type="EMBL" id="MBB4681198.1"/>
    </source>
</evidence>
<evidence type="ECO:0000313" key="3">
    <source>
        <dbReference type="Proteomes" id="UP000533598"/>
    </source>
</evidence>
<evidence type="ECO:0000259" key="1">
    <source>
        <dbReference type="Pfam" id="PF13460"/>
    </source>
</evidence>
<dbReference type="Proteomes" id="UP000533598">
    <property type="component" value="Unassembled WGS sequence"/>
</dbReference>
<dbReference type="Pfam" id="PF13460">
    <property type="entry name" value="NAD_binding_10"/>
    <property type="match status" value="1"/>
</dbReference>